<feature type="transmembrane region" description="Helical" evidence="6">
    <location>
        <begin position="163"/>
        <end position="183"/>
    </location>
</feature>
<evidence type="ECO:0000256" key="2">
    <source>
        <dbReference type="ARBA" id="ARBA00022448"/>
    </source>
</evidence>
<feature type="transmembrane region" description="Helical" evidence="6">
    <location>
        <begin position="195"/>
        <end position="216"/>
    </location>
</feature>
<dbReference type="InterPro" id="IPR036259">
    <property type="entry name" value="MFS_trans_sf"/>
</dbReference>
<keyword evidence="2" id="KW-0813">Transport</keyword>
<keyword evidence="3 6" id="KW-0812">Transmembrane</keyword>
<dbReference type="SUPFAM" id="SSF103473">
    <property type="entry name" value="MFS general substrate transporter"/>
    <property type="match status" value="1"/>
</dbReference>
<protein>
    <submittedName>
        <fullName evidence="8">EmrB/QacA subfamily drug resistance transporter</fullName>
    </submittedName>
</protein>
<reference evidence="8 9" key="1">
    <citation type="submission" date="2021-03" db="EMBL/GenBank/DDBJ databases">
        <title>Genomic Encyclopedia of Type Strains, Phase IV (KMG-IV): sequencing the most valuable type-strain genomes for metagenomic binning, comparative biology and taxonomic classification.</title>
        <authorList>
            <person name="Goeker M."/>
        </authorList>
    </citation>
    <scope>NUCLEOTIDE SEQUENCE [LARGE SCALE GENOMIC DNA]</scope>
    <source>
        <strain evidence="8 9">DSM 26048</strain>
    </source>
</reference>
<dbReference type="PRINTS" id="PR01036">
    <property type="entry name" value="TCRTETB"/>
</dbReference>
<feature type="transmembrane region" description="Helical" evidence="6">
    <location>
        <begin position="356"/>
        <end position="380"/>
    </location>
</feature>
<name>A0ABS4IYU9_9BACL</name>
<keyword evidence="5 6" id="KW-0472">Membrane</keyword>
<dbReference type="InterPro" id="IPR011701">
    <property type="entry name" value="MFS"/>
</dbReference>
<evidence type="ECO:0000256" key="1">
    <source>
        <dbReference type="ARBA" id="ARBA00004651"/>
    </source>
</evidence>
<keyword evidence="4 6" id="KW-1133">Transmembrane helix</keyword>
<dbReference type="InterPro" id="IPR020846">
    <property type="entry name" value="MFS_dom"/>
</dbReference>
<dbReference type="Proteomes" id="UP001519287">
    <property type="component" value="Unassembled WGS sequence"/>
</dbReference>
<evidence type="ECO:0000256" key="4">
    <source>
        <dbReference type="ARBA" id="ARBA00022989"/>
    </source>
</evidence>
<evidence type="ECO:0000256" key="6">
    <source>
        <dbReference type="SAM" id="Phobius"/>
    </source>
</evidence>
<dbReference type="Gene3D" id="1.20.1250.20">
    <property type="entry name" value="MFS general substrate transporter like domains"/>
    <property type="match status" value="1"/>
</dbReference>
<feature type="domain" description="Major facilitator superfamily (MFS) profile" evidence="7">
    <location>
        <begin position="10"/>
        <end position="485"/>
    </location>
</feature>
<dbReference type="PANTHER" id="PTHR23501:SF191">
    <property type="entry name" value="VACUOLAR BASIC AMINO ACID TRANSPORTER 4"/>
    <property type="match status" value="1"/>
</dbReference>
<feature type="transmembrane region" description="Helical" evidence="6">
    <location>
        <begin position="461"/>
        <end position="480"/>
    </location>
</feature>
<dbReference type="PROSITE" id="PS50850">
    <property type="entry name" value="MFS"/>
    <property type="match status" value="1"/>
</dbReference>
<evidence type="ECO:0000256" key="5">
    <source>
        <dbReference type="ARBA" id="ARBA00023136"/>
    </source>
</evidence>
<feature type="transmembrane region" description="Helical" evidence="6">
    <location>
        <begin position="105"/>
        <end position="125"/>
    </location>
</feature>
<feature type="transmembrane region" description="Helical" evidence="6">
    <location>
        <begin position="12"/>
        <end position="32"/>
    </location>
</feature>
<evidence type="ECO:0000256" key="3">
    <source>
        <dbReference type="ARBA" id="ARBA00022692"/>
    </source>
</evidence>
<dbReference type="CDD" id="cd17502">
    <property type="entry name" value="MFS_Azr1_MDR_like"/>
    <property type="match status" value="1"/>
</dbReference>
<comment type="subcellular location">
    <subcellularLocation>
        <location evidence="1">Cell membrane</location>
        <topology evidence="1">Multi-pass membrane protein</topology>
    </subcellularLocation>
</comment>
<evidence type="ECO:0000259" key="7">
    <source>
        <dbReference type="PROSITE" id="PS50850"/>
    </source>
</evidence>
<feature type="transmembrane region" description="Helical" evidence="6">
    <location>
        <begin position="300"/>
        <end position="319"/>
    </location>
</feature>
<dbReference type="Pfam" id="PF07690">
    <property type="entry name" value="MFS_1"/>
    <property type="match status" value="1"/>
</dbReference>
<comment type="caution">
    <text evidence="8">The sequence shown here is derived from an EMBL/GenBank/DDBJ whole genome shotgun (WGS) entry which is preliminary data.</text>
</comment>
<feature type="transmembrane region" description="Helical" evidence="6">
    <location>
        <begin position="75"/>
        <end position="93"/>
    </location>
</feature>
<feature type="transmembrane region" description="Helical" evidence="6">
    <location>
        <begin position="331"/>
        <end position="350"/>
    </location>
</feature>
<dbReference type="RefSeq" id="WP_209974047.1">
    <property type="nucleotide sequence ID" value="NZ_JAGGLB010000015.1"/>
</dbReference>
<evidence type="ECO:0000313" key="9">
    <source>
        <dbReference type="Proteomes" id="UP001519287"/>
    </source>
</evidence>
<keyword evidence="9" id="KW-1185">Reference proteome</keyword>
<sequence>MNKQTNRLYVTIGIFVVTLLAAIEGTIVNTAIPTIVSQLGGIKSISWVISIYLLTAAVTTPIYGKLADLYGRKNILSVGIILFLIGAVLAGSAQTMGQLIGYRAFQGIGAGAILTLTFTIVGDLYTNEERGKIQGMISGVWGVAGVLGPMTGGFLVDFVSWRWIFYMNLPFGIVALLLIGIFLRENLNTEKKKLHIDYGGAITFTISMTTLMYALLTGGSTYAWQSPEMLGFFIIIVLSFAAFIYFETKSPDPMLPFSLFRNRMLAISFMNGFFLSVILAGITFYTPIWMQGILGTGATGAGFALIPLSLTWPFGALLGGRLATSKGSRTTAILGNFILLIGFIALTFLSESSPLSYLYTIMGIVGFGFGISLTVFTLSIQSAVNWNLRGAANGANNFIRGLGQTMGVACLAILFNSSISNFLSRNPGLDMNKMLNAADIQSFPMALVADMRATLSSGLNHIFIVLAFISVLALLSPLFLPNKAKEKAAQH</sequence>
<dbReference type="Gene3D" id="1.20.1720.10">
    <property type="entry name" value="Multidrug resistance protein D"/>
    <property type="match status" value="1"/>
</dbReference>
<feature type="transmembrane region" description="Helical" evidence="6">
    <location>
        <begin position="44"/>
        <end position="63"/>
    </location>
</feature>
<proteinExistence type="predicted"/>
<feature type="transmembrane region" description="Helical" evidence="6">
    <location>
        <begin position="228"/>
        <end position="246"/>
    </location>
</feature>
<feature type="transmembrane region" description="Helical" evidence="6">
    <location>
        <begin position="401"/>
        <end position="423"/>
    </location>
</feature>
<evidence type="ECO:0000313" key="8">
    <source>
        <dbReference type="EMBL" id="MBP1992765.1"/>
    </source>
</evidence>
<organism evidence="8 9">
    <name type="scientific">Paenibacillus eucommiae</name>
    <dbReference type="NCBI Taxonomy" id="1355755"/>
    <lineage>
        <taxon>Bacteria</taxon>
        <taxon>Bacillati</taxon>
        <taxon>Bacillota</taxon>
        <taxon>Bacilli</taxon>
        <taxon>Bacillales</taxon>
        <taxon>Paenibacillaceae</taxon>
        <taxon>Paenibacillus</taxon>
    </lineage>
</organism>
<gene>
    <name evidence="8" type="ORF">J2Z66_004378</name>
</gene>
<feature type="transmembrane region" description="Helical" evidence="6">
    <location>
        <begin position="267"/>
        <end position="288"/>
    </location>
</feature>
<dbReference type="PANTHER" id="PTHR23501">
    <property type="entry name" value="MAJOR FACILITATOR SUPERFAMILY"/>
    <property type="match status" value="1"/>
</dbReference>
<accession>A0ABS4IYU9</accession>
<feature type="transmembrane region" description="Helical" evidence="6">
    <location>
        <begin position="137"/>
        <end position="157"/>
    </location>
</feature>
<dbReference type="EMBL" id="JAGGLB010000015">
    <property type="protein sequence ID" value="MBP1992765.1"/>
    <property type="molecule type" value="Genomic_DNA"/>
</dbReference>